<evidence type="ECO:0000256" key="2">
    <source>
        <dbReference type="ARBA" id="ARBA00022598"/>
    </source>
</evidence>
<feature type="region of interest" description="Disordered" evidence="3">
    <location>
        <begin position="120"/>
        <end position="144"/>
    </location>
</feature>
<dbReference type="PROSITE" id="PS00455">
    <property type="entry name" value="AMP_BINDING"/>
    <property type="match status" value="1"/>
</dbReference>
<gene>
    <name evidence="6" type="ORF">EDD29_2582</name>
</gene>
<dbReference type="GO" id="GO:0031956">
    <property type="term" value="F:medium-chain fatty acid-CoA ligase activity"/>
    <property type="evidence" value="ECO:0007669"/>
    <property type="project" value="TreeGrafter"/>
</dbReference>
<protein>
    <submittedName>
        <fullName evidence="6">Acyl-CoA synthetase (AMP-forming)/AMP-acid ligase II</fullName>
    </submittedName>
</protein>
<reference evidence="6 7" key="1">
    <citation type="submission" date="2018-11" db="EMBL/GenBank/DDBJ databases">
        <title>Sequencing the genomes of 1000 actinobacteria strains.</title>
        <authorList>
            <person name="Klenk H.-P."/>
        </authorList>
    </citation>
    <scope>NUCLEOTIDE SEQUENCE [LARGE SCALE GENOMIC DNA]</scope>
    <source>
        <strain evidence="6 7">DSM 44254</strain>
    </source>
</reference>
<evidence type="ECO:0000313" key="7">
    <source>
        <dbReference type="Proteomes" id="UP000272400"/>
    </source>
</evidence>
<dbReference type="PANTHER" id="PTHR43201:SF5">
    <property type="entry name" value="MEDIUM-CHAIN ACYL-COA LIGASE ACSF2, MITOCHONDRIAL"/>
    <property type="match status" value="1"/>
</dbReference>
<dbReference type="AlphaFoldDB" id="A0A3N1CUU7"/>
<dbReference type="SUPFAM" id="SSF56801">
    <property type="entry name" value="Acetyl-CoA synthetase-like"/>
    <property type="match status" value="1"/>
</dbReference>
<evidence type="ECO:0000259" key="5">
    <source>
        <dbReference type="Pfam" id="PF13193"/>
    </source>
</evidence>
<name>A0A3N1CUU7_9ACTN</name>
<evidence type="ECO:0000256" key="1">
    <source>
        <dbReference type="ARBA" id="ARBA00006432"/>
    </source>
</evidence>
<dbReference type="EMBL" id="RJKE01000001">
    <property type="protein sequence ID" value="ROO85047.1"/>
    <property type="molecule type" value="Genomic_DNA"/>
</dbReference>
<dbReference type="Gene3D" id="3.30.300.30">
    <property type="match status" value="1"/>
</dbReference>
<dbReference type="Pfam" id="PF00501">
    <property type="entry name" value="AMP-binding"/>
    <property type="match status" value="1"/>
</dbReference>
<dbReference type="Pfam" id="PF13193">
    <property type="entry name" value="AMP-binding_C"/>
    <property type="match status" value="1"/>
</dbReference>
<keyword evidence="2 6" id="KW-0436">Ligase</keyword>
<dbReference type="InterPro" id="IPR042099">
    <property type="entry name" value="ANL_N_sf"/>
</dbReference>
<dbReference type="CDD" id="cd04433">
    <property type="entry name" value="AFD_class_I"/>
    <property type="match status" value="1"/>
</dbReference>
<dbReference type="InterPro" id="IPR025110">
    <property type="entry name" value="AMP-bd_C"/>
</dbReference>
<sequence>MSAPSAGPHAAAAGIGDLFTAVLSAEPDLAALVQGADTLTYRAWWAEAGAAAGHLAARRVRAGDIVALLLPSGRAFAVWYLAALRLGAVVSAVNPRLGPTETAHILAASRPVLTVTDEPARVPEGPVLDTARTPLDGSGEGPVHTAGGTDPAVIVWTTGTTGLPKGAWFDHRTLRFIGGHLGPLSVPYDRKLFPIPFAHSGYVTRLYDQLAHRSALILTEPVWQAADMLETLQRERVTLGQGVPTQWEKLVALPELESADLSALRLVATGASRVSPELVRRLRERLPCPVVIRYASTEVPLAFGTSPDDPAELVARSVGRALGGAEVQVRGADGEALPTGEVGRVHLRSRAAMRGYWRDAAKTAEAIGQDGWLASSDLGTLDGEGNLAIVGRADDAYIRGGYNVYPSEVEAALAAHPGVDRVAVVGAPAPVIGEVGVAFVVAADPALSEGALKEWCRARIADYKCPDAVVFVPDLPVNATFKVDVTELRRRAAGLIGGTPPGGGGR</sequence>
<feature type="domain" description="AMP-dependent synthetase/ligase" evidence="4">
    <location>
        <begin position="24"/>
        <end position="357"/>
    </location>
</feature>
<dbReference type="Gene3D" id="3.40.50.12780">
    <property type="entry name" value="N-terminal domain of ligase-like"/>
    <property type="match status" value="1"/>
</dbReference>
<dbReference type="InterPro" id="IPR000873">
    <property type="entry name" value="AMP-dep_synth/lig_dom"/>
</dbReference>
<dbReference type="PANTHER" id="PTHR43201">
    <property type="entry name" value="ACYL-COA SYNTHETASE"/>
    <property type="match status" value="1"/>
</dbReference>
<organism evidence="6 7">
    <name type="scientific">Actinocorallia herbida</name>
    <dbReference type="NCBI Taxonomy" id="58109"/>
    <lineage>
        <taxon>Bacteria</taxon>
        <taxon>Bacillati</taxon>
        <taxon>Actinomycetota</taxon>
        <taxon>Actinomycetes</taxon>
        <taxon>Streptosporangiales</taxon>
        <taxon>Thermomonosporaceae</taxon>
        <taxon>Actinocorallia</taxon>
    </lineage>
</organism>
<proteinExistence type="inferred from homology"/>
<comment type="caution">
    <text evidence="6">The sequence shown here is derived from an EMBL/GenBank/DDBJ whole genome shotgun (WGS) entry which is preliminary data.</text>
</comment>
<accession>A0A3N1CUU7</accession>
<dbReference type="InterPro" id="IPR045851">
    <property type="entry name" value="AMP-bd_C_sf"/>
</dbReference>
<keyword evidence="7" id="KW-1185">Reference proteome</keyword>
<evidence type="ECO:0000313" key="6">
    <source>
        <dbReference type="EMBL" id="ROO85047.1"/>
    </source>
</evidence>
<dbReference type="RefSeq" id="WP_170201381.1">
    <property type="nucleotide sequence ID" value="NZ_RJKE01000001.1"/>
</dbReference>
<dbReference type="GO" id="GO:0006631">
    <property type="term" value="P:fatty acid metabolic process"/>
    <property type="evidence" value="ECO:0007669"/>
    <property type="project" value="TreeGrafter"/>
</dbReference>
<evidence type="ECO:0000259" key="4">
    <source>
        <dbReference type="Pfam" id="PF00501"/>
    </source>
</evidence>
<comment type="similarity">
    <text evidence="1">Belongs to the ATP-dependent AMP-binding enzyme family.</text>
</comment>
<evidence type="ECO:0000256" key="3">
    <source>
        <dbReference type="SAM" id="MobiDB-lite"/>
    </source>
</evidence>
<dbReference type="InterPro" id="IPR020845">
    <property type="entry name" value="AMP-binding_CS"/>
</dbReference>
<dbReference type="Proteomes" id="UP000272400">
    <property type="component" value="Unassembled WGS sequence"/>
</dbReference>
<feature type="domain" description="AMP-binding enzyme C-terminal" evidence="5">
    <location>
        <begin position="408"/>
        <end position="482"/>
    </location>
</feature>